<evidence type="ECO:0000313" key="5">
    <source>
        <dbReference type="EMBL" id="CAF4329272.1"/>
    </source>
</evidence>
<dbReference type="Proteomes" id="UP000663865">
    <property type="component" value="Unassembled WGS sequence"/>
</dbReference>
<comment type="caution">
    <text evidence="5">The sequence shown here is derived from an EMBL/GenBank/DDBJ whole genome shotgun (WGS) entry which is preliminary data.</text>
</comment>
<dbReference type="EMBL" id="CAJOBO010001038">
    <property type="protein sequence ID" value="CAF4329272.1"/>
    <property type="molecule type" value="Genomic_DNA"/>
</dbReference>
<protein>
    <submittedName>
        <fullName evidence="5">Uncharacterized protein</fullName>
    </submittedName>
</protein>
<keyword evidence="1" id="KW-0472">Membrane</keyword>
<proteinExistence type="predicted"/>
<evidence type="ECO:0000313" key="3">
    <source>
        <dbReference type="EMBL" id="CAF3379553.1"/>
    </source>
</evidence>
<evidence type="ECO:0000313" key="2">
    <source>
        <dbReference type="EMBL" id="CAF3225185.1"/>
    </source>
</evidence>
<evidence type="ECO:0000313" key="4">
    <source>
        <dbReference type="EMBL" id="CAF3451981.1"/>
    </source>
</evidence>
<feature type="transmembrane region" description="Helical" evidence="1">
    <location>
        <begin position="73"/>
        <end position="92"/>
    </location>
</feature>
<dbReference type="Proteomes" id="UP000663833">
    <property type="component" value="Unassembled WGS sequence"/>
</dbReference>
<reference evidence="5" key="1">
    <citation type="submission" date="2021-02" db="EMBL/GenBank/DDBJ databases">
        <authorList>
            <person name="Nowell W R."/>
        </authorList>
    </citation>
    <scope>NUCLEOTIDE SEQUENCE</scope>
</reference>
<dbReference type="EMBL" id="CAJNYT010000865">
    <property type="protein sequence ID" value="CAF3379553.1"/>
    <property type="molecule type" value="Genomic_DNA"/>
</dbReference>
<dbReference type="EMBL" id="CAJOBR010002354">
    <property type="protein sequence ID" value="CAF4675887.1"/>
    <property type="molecule type" value="Genomic_DNA"/>
</dbReference>
<name>A0A820JTL3_9BILA</name>
<keyword evidence="1" id="KW-1133">Transmembrane helix</keyword>
<evidence type="ECO:0000313" key="6">
    <source>
        <dbReference type="EMBL" id="CAF4675887.1"/>
    </source>
</evidence>
<evidence type="ECO:0000313" key="8">
    <source>
        <dbReference type="Proteomes" id="UP000663851"/>
    </source>
</evidence>
<gene>
    <name evidence="3" type="ORF">GRG538_LOCUS8066</name>
    <name evidence="5" type="ORF">HFQ381_LOCUS15343</name>
    <name evidence="4" type="ORF">KIK155_LOCUS12454</name>
    <name evidence="2" type="ORF">LUA448_LOCUS3456</name>
    <name evidence="6" type="ORF">QYT958_LOCUS16332</name>
    <name evidence="7" type="ORF">TOA249_LOCUS23215</name>
</gene>
<organism evidence="5 8">
    <name type="scientific">Rotaria socialis</name>
    <dbReference type="NCBI Taxonomy" id="392032"/>
    <lineage>
        <taxon>Eukaryota</taxon>
        <taxon>Metazoa</taxon>
        <taxon>Spiralia</taxon>
        <taxon>Gnathifera</taxon>
        <taxon>Rotifera</taxon>
        <taxon>Eurotatoria</taxon>
        <taxon>Bdelloidea</taxon>
        <taxon>Philodinida</taxon>
        <taxon>Philodinidae</taxon>
        <taxon>Rotaria</taxon>
    </lineage>
</organism>
<dbReference type="Proteomes" id="UP000663851">
    <property type="component" value="Unassembled WGS sequence"/>
</dbReference>
<dbReference type="EMBL" id="CAJNYD010000166">
    <property type="protein sequence ID" value="CAF3225185.1"/>
    <property type="molecule type" value="Genomic_DNA"/>
</dbReference>
<dbReference type="Proteomes" id="UP000663872">
    <property type="component" value="Unassembled WGS sequence"/>
</dbReference>
<dbReference type="EMBL" id="CAJOBS010002199">
    <property type="protein sequence ID" value="CAF4798720.1"/>
    <property type="molecule type" value="Genomic_DNA"/>
</dbReference>
<sequence>MNVENQASNDIPIVRLKLVKYLREAHLRTHSTYIFYFMLIYWLISSLIRAPIFLIGDYLQVFSYYIDICEVSAIHYLTINIGMITSLLYTSIERLFLLFHKTGLLTWYRQLLQVM</sequence>
<dbReference type="Proteomes" id="UP000663838">
    <property type="component" value="Unassembled WGS sequence"/>
</dbReference>
<dbReference type="Proteomes" id="UP000663848">
    <property type="component" value="Unassembled WGS sequence"/>
</dbReference>
<keyword evidence="1" id="KW-0812">Transmembrane</keyword>
<dbReference type="EMBL" id="CAJNYV010002038">
    <property type="protein sequence ID" value="CAF3451981.1"/>
    <property type="molecule type" value="Genomic_DNA"/>
</dbReference>
<evidence type="ECO:0000256" key="1">
    <source>
        <dbReference type="SAM" id="Phobius"/>
    </source>
</evidence>
<dbReference type="AlphaFoldDB" id="A0A820JTL3"/>
<evidence type="ECO:0000313" key="7">
    <source>
        <dbReference type="EMBL" id="CAF4798720.1"/>
    </source>
</evidence>
<accession>A0A820JTL3</accession>
<feature type="transmembrane region" description="Helical" evidence="1">
    <location>
        <begin position="33"/>
        <end position="53"/>
    </location>
</feature>